<dbReference type="InterPro" id="IPR001073">
    <property type="entry name" value="C1q_dom"/>
</dbReference>
<proteinExistence type="predicted"/>
<evidence type="ECO:0000256" key="3">
    <source>
        <dbReference type="ARBA" id="ARBA00022729"/>
    </source>
</evidence>
<reference evidence="5" key="1">
    <citation type="submission" date="2019-08" db="EMBL/GenBank/DDBJ databases">
        <title>The improved chromosome-level genome for the pearl oyster Pinctada fucata martensii using PacBio sequencing and Hi-C.</title>
        <authorList>
            <person name="Zheng Z."/>
        </authorList>
    </citation>
    <scope>NUCLEOTIDE SEQUENCE</scope>
    <source>
        <strain evidence="5">ZZ-2019</strain>
        <tissue evidence="5">Adductor muscle</tissue>
    </source>
</reference>
<dbReference type="Pfam" id="PF00386">
    <property type="entry name" value="C1q"/>
    <property type="match status" value="1"/>
</dbReference>
<accession>A0AA88YH30</accession>
<dbReference type="SMART" id="SM00110">
    <property type="entry name" value="C1Q"/>
    <property type="match status" value="1"/>
</dbReference>
<organism evidence="5 6">
    <name type="scientific">Pinctada imbricata</name>
    <name type="common">Atlantic pearl-oyster</name>
    <name type="synonym">Pinctada martensii</name>
    <dbReference type="NCBI Taxonomy" id="66713"/>
    <lineage>
        <taxon>Eukaryota</taxon>
        <taxon>Metazoa</taxon>
        <taxon>Spiralia</taxon>
        <taxon>Lophotrochozoa</taxon>
        <taxon>Mollusca</taxon>
        <taxon>Bivalvia</taxon>
        <taxon>Autobranchia</taxon>
        <taxon>Pteriomorphia</taxon>
        <taxon>Pterioida</taxon>
        <taxon>Pterioidea</taxon>
        <taxon>Pteriidae</taxon>
        <taxon>Pinctada</taxon>
    </lineage>
</organism>
<evidence type="ECO:0000256" key="1">
    <source>
        <dbReference type="ARBA" id="ARBA00004613"/>
    </source>
</evidence>
<dbReference type="PRINTS" id="PR00007">
    <property type="entry name" value="COMPLEMNTC1Q"/>
</dbReference>
<dbReference type="Gene3D" id="2.60.120.40">
    <property type="match status" value="1"/>
</dbReference>
<dbReference type="EMBL" id="VSWD01000004">
    <property type="protein sequence ID" value="KAK3105015.1"/>
    <property type="molecule type" value="Genomic_DNA"/>
</dbReference>
<keyword evidence="6" id="KW-1185">Reference proteome</keyword>
<evidence type="ECO:0000313" key="5">
    <source>
        <dbReference type="EMBL" id="KAK3105015.1"/>
    </source>
</evidence>
<dbReference type="InterPro" id="IPR008983">
    <property type="entry name" value="Tumour_necrosis_fac-like_dom"/>
</dbReference>
<sequence length="139" mass="15172">RSSRSSDDVSVAFYVYMSTTMTNIGGHHTLVFDAVKLNIGNGYHPISGTFIVPIRGVYVFSLSVRVIDGSYHSLELVRNGYVVGAVYASAGNPASSTSATTIQVEEGDELFVRTKMDYNNGTIYSNEYGYTSFAGWKLN</sequence>
<comment type="subcellular location">
    <subcellularLocation>
        <location evidence="1">Secreted</location>
    </subcellularLocation>
</comment>
<dbReference type="Proteomes" id="UP001186944">
    <property type="component" value="Unassembled WGS sequence"/>
</dbReference>
<evidence type="ECO:0000256" key="2">
    <source>
        <dbReference type="ARBA" id="ARBA00022525"/>
    </source>
</evidence>
<keyword evidence="3" id="KW-0732">Signal</keyword>
<name>A0AA88YH30_PINIB</name>
<dbReference type="SUPFAM" id="SSF49842">
    <property type="entry name" value="TNF-like"/>
    <property type="match status" value="1"/>
</dbReference>
<feature type="domain" description="C1q" evidence="4">
    <location>
        <begin position="6"/>
        <end position="139"/>
    </location>
</feature>
<keyword evidence="2" id="KW-0964">Secreted</keyword>
<evidence type="ECO:0000259" key="4">
    <source>
        <dbReference type="PROSITE" id="PS50871"/>
    </source>
</evidence>
<dbReference type="PROSITE" id="PS50871">
    <property type="entry name" value="C1Q"/>
    <property type="match status" value="1"/>
</dbReference>
<gene>
    <name evidence="5" type="ORF">FSP39_015215</name>
</gene>
<protein>
    <recommendedName>
        <fullName evidence="4">C1q domain-containing protein</fullName>
    </recommendedName>
</protein>
<dbReference type="PANTHER" id="PTHR22923">
    <property type="entry name" value="CEREBELLIN-RELATED"/>
    <property type="match status" value="1"/>
</dbReference>
<dbReference type="GO" id="GO:0005576">
    <property type="term" value="C:extracellular region"/>
    <property type="evidence" value="ECO:0007669"/>
    <property type="project" value="UniProtKB-SubCell"/>
</dbReference>
<dbReference type="AlphaFoldDB" id="A0AA88YH30"/>
<comment type="caution">
    <text evidence="5">The sequence shown here is derived from an EMBL/GenBank/DDBJ whole genome shotgun (WGS) entry which is preliminary data.</text>
</comment>
<evidence type="ECO:0000313" key="6">
    <source>
        <dbReference type="Proteomes" id="UP001186944"/>
    </source>
</evidence>
<feature type="non-terminal residue" evidence="5">
    <location>
        <position position="1"/>
    </location>
</feature>
<dbReference type="PANTHER" id="PTHR22923:SF116">
    <property type="entry name" value="C1Q DOMAIN-CONTAINING PROTEIN"/>
    <property type="match status" value="1"/>
</dbReference>
<dbReference type="InterPro" id="IPR050822">
    <property type="entry name" value="Cerebellin_Synaptic_Org"/>
</dbReference>